<dbReference type="Proteomes" id="UP000332933">
    <property type="component" value="Unassembled WGS sequence"/>
</dbReference>
<accession>A0A485KSC5</accession>
<evidence type="ECO:0000256" key="1">
    <source>
        <dbReference type="SAM" id="Coils"/>
    </source>
</evidence>
<dbReference type="OrthoDB" id="194929at2759"/>
<evidence type="ECO:0000313" key="4">
    <source>
        <dbReference type="EMBL" id="VFT88095.1"/>
    </source>
</evidence>
<reference evidence="3" key="2">
    <citation type="submission" date="2019-06" db="EMBL/GenBank/DDBJ databases">
        <title>Genomics analysis of Aphanomyces spp. identifies a new class of oomycete effector associated with host adaptation.</title>
        <authorList>
            <person name="Gaulin E."/>
        </authorList>
    </citation>
    <scope>NUCLEOTIDE SEQUENCE</scope>
    <source>
        <strain evidence="3">CBS 578.67</strain>
    </source>
</reference>
<keyword evidence="5" id="KW-1185">Reference proteome</keyword>
<dbReference type="InterPro" id="IPR011992">
    <property type="entry name" value="EF-hand-dom_pair"/>
</dbReference>
<evidence type="ECO:0000256" key="2">
    <source>
        <dbReference type="SAM" id="MobiDB-lite"/>
    </source>
</evidence>
<sequence length="1482" mass="166778">MSSATNAGRKSSKAAKPMSSLGETAFNLETTHQPQLPQTAEGGRFDIKQFLMEQKVTQSFHDGALFRSSSSSSHLATADPAFPHRLAKKKQLPRMDAIAKSISTLDLSSNNPKAQEAPPGHRIYSVETMAEASLHAARSHNHTWQMLRASDSQSECPCKRSDVVDLEGCFDAAMSYSGGKDNWEGDRKTALIDRDFMAVQANIVALYRPATDMDRRLLTSIVFEQKWSDLVLGEVEAMLMVSFFEQGHLLRKVRVQYATAFYRLEKHYTDCEAEKKRALDAEKKSRQALDDQARGHADDIAALQSEYERALAGLKDQMEQERTDADRKMYEAKEQIAKMSDTMKTLNAIFKQMREDSDKVRAVELKEANQKLERKCVQLEEDVKRLRPLIAQNRTLVATVESQTTQLHDAAQEIHELTVTLQEKEQIIENLLHRQEQLLVKQELMGDKVKLPSSDVASSVNPTAGDDDASSTICSRCQMSLFDDGSSGPPGAGGYPSGASAGRGNTAPTPIARRRDGKRVQCLAYRILLPNLQGRRPTKDVSWTLGCIRSILFAKQMDDNICFRIGMPVRFRMAEFVYAWFAPPEHVLVGAASDQRDLIYAQADEARWCLYYGVKLLSKESIEAKLFLSFMDEKYGDDELVFGLFCIRALDCLAGGELDWSPLRQSMSYTFFMEEWDAHFNVTGETIQVPKTVWITQHHASLATAIVLSKATADERDAFDAKMKGLGVTTLPANERPKRVVSFDHKNDGPMIDAYHWLHLMLQEYREEQAQRRAAIRLMFQTANTSTAAATTTTMPENDLGGGATTNSEMDMEQFRAMMQSLNSDVTAGMIALYFRTSYERGDGHVTFDAFMATAETLHFFTSCMRLPSPNVLATHHGRDDKDGGINAPPARLGSLVAKHFTLYEAECLLNLHASPPLTQSIAKRALEELRVVLRDGRGSSIDGFGALAAYQRLLSLQIHDRVARAETASTTITSVMLYRLDKELYSAMDCVRVDHTKRSGAEMLLESIRRKMSVYRMQRAFRARLLRDQGVPLNMRQLMHGGYGNGKTNYRDRRAIRPTKWLVAVISDLLRSKIAVDVAHPTENASHLFVEHIYDHFTQQFGSRWEAEKTIHDIFVNTRTLVGTHPRILLFSQLCGMGATGEDRYYGSAQAFHFVRMVLHCGHHHFPVLHSGGGEHIEFCRHDDAVAIIDAFFTVTGSDNKERILGRLRELERQSLKPKAADADMLLLFLLEEWRHYMLDRMNQIKVICCSDADLMSIEGYLSLDNMLVIFRRAGIAISEFEVAQVFRQVVQSNYSSLSLMDRIVKFAFPLLASEITVSPLEDVARPHYKDQIYLLLSFWEPYQESCKTVVAELQAIGAKNDVDVAMALVDKDKRRNSLSRAATVNSKLRAANITATDAAKFEEHFKALCDKMQAMANHQEIEAQVNPSDENPDADAEMWSIEVDETAKMFRRFLTECTRLRAIAKIEVGPIPDKWHGSAA</sequence>
<dbReference type="EMBL" id="CAADRA010005281">
    <property type="protein sequence ID" value="VFT88095.1"/>
    <property type="molecule type" value="Genomic_DNA"/>
</dbReference>
<dbReference type="PANTHER" id="PTHR39867">
    <property type="entry name" value="HELICASE ATP-BINDING DOMAIN-CONTAINING PROTEIN"/>
    <property type="match status" value="1"/>
</dbReference>
<gene>
    <name evidence="4" type="primary">Aste57867_11229</name>
    <name evidence="3" type="ORF">As57867_011187</name>
    <name evidence="4" type="ORF">ASTE57867_11229</name>
</gene>
<evidence type="ECO:0000313" key="5">
    <source>
        <dbReference type="Proteomes" id="UP000332933"/>
    </source>
</evidence>
<feature type="coiled-coil region" evidence="1">
    <location>
        <begin position="300"/>
        <end position="335"/>
    </location>
</feature>
<dbReference type="PANTHER" id="PTHR39867:SF1">
    <property type="entry name" value="HELICASE ATP-BINDING DOMAIN-CONTAINING PROTEIN"/>
    <property type="match status" value="1"/>
</dbReference>
<keyword evidence="1" id="KW-0175">Coiled coil</keyword>
<dbReference type="EMBL" id="VJMH01005260">
    <property type="protein sequence ID" value="KAF0698133.1"/>
    <property type="molecule type" value="Genomic_DNA"/>
</dbReference>
<feature type="region of interest" description="Disordered" evidence="2">
    <location>
        <begin position="485"/>
        <end position="512"/>
    </location>
</feature>
<dbReference type="SUPFAM" id="SSF47473">
    <property type="entry name" value="EF-hand"/>
    <property type="match status" value="1"/>
</dbReference>
<protein>
    <submittedName>
        <fullName evidence="4">Aste57867_11229 protein</fullName>
    </submittedName>
</protein>
<feature type="coiled-coil region" evidence="1">
    <location>
        <begin position="407"/>
        <end position="441"/>
    </location>
</feature>
<name>A0A485KSC5_9STRA</name>
<evidence type="ECO:0000313" key="3">
    <source>
        <dbReference type="EMBL" id="KAF0698133.1"/>
    </source>
</evidence>
<organism evidence="4 5">
    <name type="scientific">Aphanomyces stellatus</name>
    <dbReference type="NCBI Taxonomy" id="120398"/>
    <lineage>
        <taxon>Eukaryota</taxon>
        <taxon>Sar</taxon>
        <taxon>Stramenopiles</taxon>
        <taxon>Oomycota</taxon>
        <taxon>Saprolegniomycetes</taxon>
        <taxon>Saprolegniales</taxon>
        <taxon>Verrucalvaceae</taxon>
        <taxon>Aphanomyces</taxon>
    </lineage>
</organism>
<proteinExistence type="predicted"/>
<reference evidence="4 5" key="1">
    <citation type="submission" date="2019-03" db="EMBL/GenBank/DDBJ databases">
        <authorList>
            <person name="Gaulin E."/>
            <person name="Dumas B."/>
        </authorList>
    </citation>
    <scope>NUCLEOTIDE SEQUENCE [LARGE SCALE GENOMIC DNA]</scope>
    <source>
        <strain evidence="4">CBS 568.67</strain>
    </source>
</reference>